<organism evidence="1 2">
    <name type="scientific">Sphaerisporangium rufum</name>
    <dbReference type="NCBI Taxonomy" id="1381558"/>
    <lineage>
        <taxon>Bacteria</taxon>
        <taxon>Bacillati</taxon>
        <taxon>Actinomycetota</taxon>
        <taxon>Actinomycetes</taxon>
        <taxon>Streptosporangiales</taxon>
        <taxon>Streptosporangiaceae</taxon>
        <taxon>Sphaerisporangium</taxon>
    </lineage>
</organism>
<gene>
    <name evidence="1" type="ORF">Sru01_35140</name>
</gene>
<proteinExistence type="predicted"/>
<evidence type="ECO:0000313" key="2">
    <source>
        <dbReference type="Proteomes" id="UP000655287"/>
    </source>
</evidence>
<reference evidence="1" key="1">
    <citation type="submission" date="2021-01" db="EMBL/GenBank/DDBJ databases">
        <title>Whole genome shotgun sequence of Sphaerisporangium rufum NBRC 109079.</title>
        <authorList>
            <person name="Komaki H."/>
            <person name="Tamura T."/>
        </authorList>
    </citation>
    <scope>NUCLEOTIDE SEQUENCE</scope>
    <source>
        <strain evidence="1">NBRC 109079</strain>
    </source>
</reference>
<name>A0A919R7D3_9ACTN</name>
<keyword evidence="2" id="KW-1185">Reference proteome</keyword>
<evidence type="ECO:0000313" key="1">
    <source>
        <dbReference type="EMBL" id="GII78532.1"/>
    </source>
</evidence>
<dbReference type="Proteomes" id="UP000655287">
    <property type="component" value="Unassembled WGS sequence"/>
</dbReference>
<dbReference type="AlphaFoldDB" id="A0A919R7D3"/>
<comment type="caution">
    <text evidence="1">The sequence shown here is derived from an EMBL/GenBank/DDBJ whole genome shotgun (WGS) entry which is preliminary data.</text>
</comment>
<protein>
    <submittedName>
        <fullName evidence="1">Uncharacterized protein</fullName>
    </submittedName>
</protein>
<sequence length="85" mass="9501">MIACDIRIFERPNEYQAYLRANVAVFLLPGESKIAERLELIQINLAAMCGEAGQLRAGVWQLTARALIPYRAPAAGRKRGDRSRT</sequence>
<accession>A0A919R7D3</accession>
<dbReference type="EMBL" id="BOOU01000049">
    <property type="protein sequence ID" value="GII78532.1"/>
    <property type="molecule type" value="Genomic_DNA"/>
</dbReference>